<dbReference type="SUPFAM" id="SSF56784">
    <property type="entry name" value="HAD-like"/>
    <property type="match status" value="1"/>
</dbReference>
<dbReference type="Gene3D" id="3.40.50.1000">
    <property type="entry name" value="HAD superfamily/HAD-like"/>
    <property type="match status" value="1"/>
</dbReference>
<name>M2XEJ2_9MICC</name>
<dbReference type="STRING" id="71999.KPaMU14_01315"/>
<dbReference type="Proteomes" id="UP000009877">
    <property type="component" value="Unassembled WGS sequence"/>
</dbReference>
<dbReference type="PANTHER" id="PTHR10000">
    <property type="entry name" value="PHOSPHOSERINE PHOSPHATASE"/>
    <property type="match status" value="1"/>
</dbReference>
<keyword evidence="2" id="KW-1185">Reference proteome</keyword>
<accession>M2XEJ2</accession>
<sequence length="301" mass="32612">MSRTDLLGPDPQRMAREVRLVASDLDGTLIGHDFRFRPRTQQALRQLEAAGIPIIFVTGRPWRWLDPLRDLHELGESITPGADGEDQAPIGAVICSNGALVYDFAQEAVVSSRTLSAQTALEVHARLRRLFPQAVFSAETLRGVAAEPDWLVGDRTRIRGARIGPLPQVLEPDDRVVKLLARLPGADPQQFVAAVSEEVSDLVSVTHSVAQAPLAEIARTGLSKAEALAEHCRQRGIEAHEVLAFGDMPNDLRMLQWAGYGYALSSGDPAVVAAVERTAPGFDDDGVAQVIEQLLAVRADL</sequence>
<proteinExistence type="predicted"/>
<reference evidence="1 2" key="1">
    <citation type="journal article" date="2014" name="Genome Announc.">
        <title>Draft Genome Sequence of Kocuria palustris PEL.</title>
        <authorList>
            <person name="Sharma G."/>
            <person name="Khatri I."/>
            <person name="Subramanian S."/>
        </authorList>
    </citation>
    <scope>NUCLEOTIDE SEQUENCE [LARGE SCALE GENOMIC DNA]</scope>
    <source>
        <strain evidence="1 2">PEL</strain>
    </source>
</reference>
<organism evidence="1 2">
    <name type="scientific">Kocuria palustris PEL</name>
    <dbReference type="NCBI Taxonomy" id="1236550"/>
    <lineage>
        <taxon>Bacteria</taxon>
        <taxon>Bacillati</taxon>
        <taxon>Actinomycetota</taxon>
        <taxon>Actinomycetes</taxon>
        <taxon>Micrococcales</taxon>
        <taxon>Micrococcaceae</taxon>
        <taxon>Kocuria</taxon>
    </lineage>
</organism>
<dbReference type="Pfam" id="PF08282">
    <property type="entry name" value="Hydrolase_3"/>
    <property type="match status" value="1"/>
</dbReference>
<dbReference type="Gene3D" id="3.30.1240.10">
    <property type="match status" value="1"/>
</dbReference>
<keyword evidence="1" id="KW-0378">Hydrolase</keyword>
<dbReference type="GO" id="GO:0005829">
    <property type="term" value="C:cytosol"/>
    <property type="evidence" value="ECO:0007669"/>
    <property type="project" value="TreeGrafter"/>
</dbReference>
<dbReference type="RefSeq" id="WP_006213653.1">
    <property type="nucleotide sequence ID" value="NZ_ANHZ02000003.1"/>
</dbReference>
<dbReference type="PANTHER" id="PTHR10000:SF8">
    <property type="entry name" value="HAD SUPERFAMILY HYDROLASE-LIKE, TYPE 3"/>
    <property type="match status" value="1"/>
</dbReference>
<evidence type="ECO:0000313" key="2">
    <source>
        <dbReference type="Proteomes" id="UP000009877"/>
    </source>
</evidence>
<dbReference type="GO" id="GO:0016791">
    <property type="term" value="F:phosphatase activity"/>
    <property type="evidence" value="ECO:0007669"/>
    <property type="project" value="TreeGrafter"/>
</dbReference>
<dbReference type="EMBL" id="ANHZ02000003">
    <property type="protein sequence ID" value="EME37536.1"/>
    <property type="molecule type" value="Genomic_DNA"/>
</dbReference>
<gene>
    <name evidence="1" type="ORF">C884_01587</name>
</gene>
<protein>
    <submittedName>
        <fullName evidence="1">Hydrolase</fullName>
    </submittedName>
</protein>
<dbReference type="InterPro" id="IPR023214">
    <property type="entry name" value="HAD_sf"/>
</dbReference>
<evidence type="ECO:0000313" key="1">
    <source>
        <dbReference type="EMBL" id="EME37536.1"/>
    </source>
</evidence>
<dbReference type="GO" id="GO:0000287">
    <property type="term" value="F:magnesium ion binding"/>
    <property type="evidence" value="ECO:0007669"/>
    <property type="project" value="TreeGrafter"/>
</dbReference>
<dbReference type="InterPro" id="IPR036412">
    <property type="entry name" value="HAD-like_sf"/>
</dbReference>
<dbReference type="AlphaFoldDB" id="M2XEJ2"/>
<comment type="caution">
    <text evidence="1">The sequence shown here is derived from an EMBL/GenBank/DDBJ whole genome shotgun (WGS) entry which is preliminary data.</text>
</comment>